<protein>
    <recommendedName>
        <fullName evidence="1">YjiS-like domain-containing protein</fullName>
    </recommendedName>
</protein>
<dbReference type="STRING" id="1758178.GCA_001550095_02523"/>
<dbReference type="InterPro" id="IPR009506">
    <property type="entry name" value="YjiS-like"/>
</dbReference>
<feature type="domain" description="YjiS-like" evidence="1">
    <location>
        <begin position="3"/>
        <end position="31"/>
    </location>
</feature>
<sequence>MKAREISRQRRALAALDDALLDDIGLTREEVLAESQRPVWDAPRHWTK</sequence>
<evidence type="ECO:0000259" key="1">
    <source>
        <dbReference type="Pfam" id="PF06568"/>
    </source>
</evidence>
<accession>A0A291GIN7</accession>
<evidence type="ECO:0000313" key="2">
    <source>
        <dbReference type="EMBL" id="ATG49922.1"/>
    </source>
</evidence>
<dbReference type="AlphaFoldDB" id="A0A291GIN7"/>
<reference evidence="2 3" key="1">
    <citation type="submission" date="2017-06" db="EMBL/GenBank/DDBJ databases">
        <title>Celeribacter sp. TSPH2 complete genome sequence.</title>
        <authorList>
            <person name="Woo J.-H."/>
            <person name="Kim H.-S."/>
        </authorList>
    </citation>
    <scope>NUCLEOTIDE SEQUENCE [LARGE SCALE GENOMIC DNA]</scope>
    <source>
        <strain evidence="2 3">TSPH2</strain>
    </source>
</reference>
<evidence type="ECO:0000313" key="3">
    <source>
        <dbReference type="Proteomes" id="UP000217935"/>
    </source>
</evidence>
<dbReference type="Pfam" id="PF06568">
    <property type="entry name" value="YjiS-like"/>
    <property type="match status" value="1"/>
</dbReference>
<dbReference type="KEGG" id="ceh:CEW89_19055"/>
<dbReference type="Proteomes" id="UP000217935">
    <property type="component" value="Chromosome"/>
</dbReference>
<dbReference type="EMBL" id="CP022196">
    <property type="protein sequence ID" value="ATG49922.1"/>
    <property type="molecule type" value="Genomic_DNA"/>
</dbReference>
<organism evidence="2 3">
    <name type="scientific">Celeribacter ethanolicus</name>
    <dbReference type="NCBI Taxonomy" id="1758178"/>
    <lineage>
        <taxon>Bacteria</taxon>
        <taxon>Pseudomonadati</taxon>
        <taxon>Pseudomonadota</taxon>
        <taxon>Alphaproteobacteria</taxon>
        <taxon>Rhodobacterales</taxon>
        <taxon>Roseobacteraceae</taxon>
        <taxon>Celeribacter</taxon>
    </lineage>
</organism>
<gene>
    <name evidence="2" type="ORF">CEW89_19055</name>
</gene>
<proteinExistence type="predicted"/>
<name>A0A291GIN7_9RHOB</name>
<keyword evidence="3" id="KW-1185">Reference proteome</keyword>